<dbReference type="AlphaFoldDB" id="A0A660KXX3"/>
<evidence type="ECO:0000313" key="1">
    <source>
        <dbReference type="EMBL" id="KAE8039179.1"/>
    </source>
</evidence>
<sequence length="97" mass="11253">MGEIYIPIYPVWGPESECKMSECEPYMESELGREGACKILDPSMENRTGMGKSFGKRRDRESCKKTYVGKRRGGDEAEGNVFEGKDWYFYKGRWFAK</sequence>
<gene>
    <name evidence="1" type="ORF">FH972_011617</name>
</gene>
<reference evidence="1 2" key="1">
    <citation type="submission" date="2019-06" db="EMBL/GenBank/DDBJ databases">
        <title>A chromosomal-level reference genome of Carpinus fangiana (Coryloideae, Betulaceae).</title>
        <authorList>
            <person name="Yang X."/>
            <person name="Wang Z."/>
            <person name="Zhang L."/>
            <person name="Hao G."/>
            <person name="Liu J."/>
            <person name="Yang Y."/>
        </authorList>
    </citation>
    <scope>NUCLEOTIDE SEQUENCE [LARGE SCALE GENOMIC DNA]</scope>
    <source>
        <strain evidence="1">Cfa_2016G</strain>
        <tissue evidence="1">Leaf</tissue>
    </source>
</reference>
<keyword evidence="2" id="KW-1185">Reference proteome</keyword>
<proteinExistence type="predicted"/>
<dbReference type="Proteomes" id="UP000327013">
    <property type="component" value="Chromosome 4"/>
</dbReference>
<protein>
    <submittedName>
        <fullName evidence="1">Uncharacterized protein</fullName>
    </submittedName>
</protein>
<evidence type="ECO:0000313" key="2">
    <source>
        <dbReference type="Proteomes" id="UP000327013"/>
    </source>
</evidence>
<name>A0A660KXX3_9ROSI</name>
<organism evidence="1 2">
    <name type="scientific">Carpinus fangiana</name>
    <dbReference type="NCBI Taxonomy" id="176857"/>
    <lineage>
        <taxon>Eukaryota</taxon>
        <taxon>Viridiplantae</taxon>
        <taxon>Streptophyta</taxon>
        <taxon>Embryophyta</taxon>
        <taxon>Tracheophyta</taxon>
        <taxon>Spermatophyta</taxon>
        <taxon>Magnoliopsida</taxon>
        <taxon>eudicotyledons</taxon>
        <taxon>Gunneridae</taxon>
        <taxon>Pentapetalae</taxon>
        <taxon>rosids</taxon>
        <taxon>fabids</taxon>
        <taxon>Fagales</taxon>
        <taxon>Betulaceae</taxon>
        <taxon>Carpinus</taxon>
    </lineage>
</organism>
<accession>A0A660KXX3</accession>
<dbReference type="EMBL" id="CM017324">
    <property type="protein sequence ID" value="KAE8039179.1"/>
    <property type="molecule type" value="Genomic_DNA"/>
</dbReference>